<keyword evidence="1" id="KW-0812">Transmembrane</keyword>
<dbReference type="Proteomes" id="UP000215483">
    <property type="component" value="Unassembled WGS sequence"/>
</dbReference>
<dbReference type="AlphaFoldDB" id="A0A233RR99"/>
<proteinExistence type="predicted"/>
<sequence>MTTTETLIAIIVPVVIIVALAAVGLWVMVRRRRLREQFGPEYDRAVSSGNGRLAGERELRSREKRYDDLDIRTLPREDRERYAEEWNRLEQHFVDRPNGTVEEADRLVTRVMRDRGYPVEDFEQRLKDLSVEHATTLEQYRAAHDVGLRSGHGGATTEELRGAIVHYRTLFRELLGNPGSESRHHGTTRHDAA</sequence>
<dbReference type="OrthoDB" id="7502542at2"/>
<protein>
    <recommendedName>
        <fullName evidence="4">Secreted protein</fullName>
    </recommendedName>
</protein>
<gene>
    <name evidence="2" type="ORF">BEK98_45155</name>
</gene>
<feature type="transmembrane region" description="Helical" evidence="1">
    <location>
        <begin position="6"/>
        <end position="29"/>
    </location>
</feature>
<evidence type="ECO:0000313" key="3">
    <source>
        <dbReference type="Proteomes" id="UP000215483"/>
    </source>
</evidence>
<keyword evidence="3" id="KW-1185">Reference proteome</keyword>
<organism evidence="2 3">
    <name type="scientific">Streptomyces diastatochromogenes</name>
    <dbReference type="NCBI Taxonomy" id="42236"/>
    <lineage>
        <taxon>Bacteria</taxon>
        <taxon>Bacillati</taxon>
        <taxon>Actinomycetota</taxon>
        <taxon>Actinomycetes</taxon>
        <taxon>Kitasatosporales</taxon>
        <taxon>Streptomycetaceae</taxon>
        <taxon>Streptomyces</taxon>
    </lineage>
</organism>
<evidence type="ECO:0008006" key="4">
    <source>
        <dbReference type="Google" id="ProtNLM"/>
    </source>
</evidence>
<evidence type="ECO:0000256" key="1">
    <source>
        <dbReference type="SAM" id="Phobius"/>
    </source>
</evidence>
<accession>A0A233RR99</accession>
<dbReference type="EMBL" id="MCGQ01000108">
    <property type="protein sequence ID" value="OXY85923.1"/>
    <property type="molecule type" value="Genomic_DNA"/>
</dbReference>
<name>A0A233RR99_STRDA</name>
<evidence type="ECO:0000313" key="2">
    <source>
        <dbReference type="EMBL" id="OXY85923.1"/>
    </source>
</evidence>
<keyword evidence="1" id="KW-0472">Membrane</keyword>
<dbReference type="RefSeq" id="WP_094222810.1">
    <property type="nucleotide sequence ID" value="NZ_MCGQ01000108.1"/>
</dbReference>
<comment type="caution">
    <text evidence="2">The sequence shown here is derived from an EMBL/GenBank/DDBJ whole genome shotgun (WGS) entry which is preliminary data.</text>
</comment>
<reference evidence="2 3" key="1">
    <citation type="submission" date="2016-07" db="EMBL/GenBank/DDBJ databases">
        <title>Draft genome of Streptomyces diastatochromogenes.</title>
        <authorList>
            <person name="Podduturi R."/>
            <person name="Lukassen M.B."/>
            <person name="Clausen N."/>
            <person name="Nielsen J.L."/>
            <person name="Jorgensen N.O."/>
        </authorList>
    </citation>
    <scope>NUCLEOTIDE SEQUENCE [LARGE SCALE GENOMIC DNA]</scope>
    <source>
        <strain evidence="2 3">DSM 40608</strain>
    </source>
</reference>
<keyword evidence="1" id="KW-1133">Transmembrane helix</keyword>